<gene>
    <name evidence="2" type="ORF">HannXRQ_Chr09g0254181</name>
    <name evidence="1" type="ORF">HanXRQr2_Chr14g0658211</name>
</gene>
<evidence type="ECO:0000313" key="3">
    <source>
        <dbReference type="Proteomes" id="UP000215914"/>
    </source>
</evidence>
<dbReference type="EMBL" id="CM007898">
    <property type="protein sequence ID" value="OTG14870.1"/>
    <property type="molecule type" value="Genomic_DNA"/>
</dbReference>
<dbReference type="EMBL" id="MNCJ02000329">
    <property type="protein sequence ID" value="KAF5770327.1"/>
    <property type="molecule type" value="Genomic_DNA"/>
</dbReference>
<evidence type="ECO:0000313" key="1">
    <source>
        <dbReference type="EMBL" id="KAF5770327.1"/>
    </source>
</evidence>
<keyword evidence="3" id="KW-1185">Reference proteome</keyword>
<accession>A0A251TUQ2</accession>
<sequence>MTQEFSFIKPKRTFFRVKLHVDFSKILEGFLDVIKHLVFRFAFDHQVIDICFHVSSNLAFEGFIDEPLVSGSRVLEAKRHFLVAENALVGVESRLFFVFLFHEDLMIAFVCIEKAFERVSRE</sequence>
<dbReference type="Gramene" id="mRNA:HanXRQr2_Chr14g0658211">
    <property type="protein sequence ID" value="CDS:HanXRQr2_Chr14g0658211.1"/>
    <property type="gene ID" value="HanXRQr2_Chr14g0658211"/>
</dbReference>
<proteinExistence type="predicted"/>
<reference evidence="1" key="3">
    <citation type="submission" date="2020-06" db="EMBL/GenBank/DDBJ databases">
        <title>Helianthus annuus Genome sequencing and assembly Release 2.</title>
        <authorList>
            <person name="Gouzy J."/>
            <person name="Langlade N."/>
            <person name="Munos S."/>
        </authorList>
    </citation>
    <scope>NUCLEOTIDE SEQUENCE</scope>
    <source>
        <tissue evidence="1">Leaves</tissue>
    </source>
</reference>
<protein>
    <submittedName>
        <fullName evidence="2">Uncharacterized protein</fullName>
    </submittedName>
</protein>
<organism evidence="2 3">
    <name type="scientific">Helianthus annuus</name>
    <name type="common">Common sunflower</name>
    <dbReference type="NCBI Taxonomy" id="4232"/>
    <lineage>
        <taxon>Eukaryota</taxon>
        <taxon>Viridiplantae</taxon>
        <taxon>Streptophyta</taxon>
        <taxon>Embryophyta</taxon>
        <taxon>Tracheophyta</taxon>
        <taxon>Spermatophyta</taxon>
        <taxon>Magnoliopsida</taxon>
        <taxon>eudicotyledons</taxon>
        <taxon>Gunneridae</taxon>
        <taxon>Pentapetalae</taxon>
        <taxon>asterids</taxon>
        <taxon>campanulids</taxon>
        <taxon>Asterales</taxon>
        <taxon>Asteraceae</taxon>
        <taxon>Asteroideae</taxon>
        <taxon>Heliantheae alliance</taxon>
        <taxon>Heliantheae</taxon>
        <taxon>Helianthus</taxon>
    </lineage>
</organism>
<dbReference type="Proteomes" id="UP000215914">
    <property type="component" value="Chromosome 9"/>
</dbReference>
<dbReference type="AlphaFoldDB" id="A0A251TUQ2"/>
<reference evidence="2" key="2">
    <citation type="submission" date="2017-02" db="EMBL/GenBank/DDBJ databases">
        <title>Sunflower complete genome.</title>
        <authorList>
            <person name="Langlade N."/>
            <person name="Munos S."/>
        </authorList>
    </citation>
    <scope>NUCLEOTIDE SEQUENCE [LARGE SCALE GENOMIC DNA]</scope>
    <source>
        <tissue evidence="2">Leaves</tissue>
    </source>
</reference>
<evidence type="ECO:0000313" key="2">
    <source>
        <dbReference type="EMBL" id="OTG14870.1"/>
    </source>
</evidence>
<name>A0A251TUQ2_HELAN</name>
<reference evidence="1 3" key="1">
    <citation type="journal article" date="2017" name="Nature">
        <title>The sunflower genome provides insights into oil metabolism, flowering and Asterid evolution.</title>
        <authorList>
            <person name="Badouin H."/>
            <person name="Gouzy J."/>
            <person name="Grassa C.J."/>
            <person name="Murat F."/>
            <person name="Staton S.E."/>
            <person name="Cottret L."/>
            <person name="Lelandais-Briere C."/>
            <person name="Owens G.L."/>
            <person name="Carrere S."/>
            <person name="Mayjonade B."/>
            <person name="Legrand L."/>
            <person name="Gill N."/>
            <person name="Kane N.C."/>
            <person name="Bowers J.E."/>
            <person name="Hubner S."/>
            <person name="Bellec A."/>
            <person name="Berard A."/>
            <person name="Berges H."/>
            <person name="Blanchet N."/>
            <person name="Boniface M.C."/>
            <person name="Brunel D."/>
            <person name="Catrice O."/>
            <person name="Chaidir N."/>
            <person name="Claudel C."/>
            <person name="Donnadieu C."/>
            <person name="Faraut T."/>
            <person name="Fievet G."/>
            <person name="Helmstetter N."/>
            <person name="King M."/>
            <person name="Knapp S.J."/>
            <person name="Lai Z."/>
            <person name="Le Paslier M.C."/>
            <person name="Lippi Y."/>
            <person name="Lorenzon L."/>
            <person name="Mandel J.R."/>
            <person name="Marage G."/>
            <person name="Marchand G."/>
            <person name="Marquand E."/>
            <person name="Bret-Mestries E."/>
            <person name="Morien E."/>
            <person name="Nambeesan S."/>
            <person name="Nguyen T."/>
            <person name="Pegot-Espagnet P."/>
            <person name="Pouilly N."/>
            <person name="Raftis F."/>
            <person name="Sallet E."/>
            <person name="Schiex T."/>
            <person name="Thomas J."/>
            <person name="Vandecasteele C."/>
            <person name="Vares D."/>
            <person name="Vear F."/>
            <person name="Vautrin S."/>
            <person name="Crespi M."/>
            <person name="Mangin B."/>
            <person name="Burke J.M."/>
            <person name="Salse J."/>
            <person name="Munos S."/>
            <person name="Vincourt P."/>
            <person name="Rieseberg L.H."/>
            <person name="Langlade N.B."/>
        </authorList>
    </citation>
    <scope>NUCLEOTIDE SEQUENCE [LARGE SCALE GENOMIC DNA]</scope>
    <source>
        <strain evidence="3">cv. SF193</strain>
        <tissue evidence="1">Leaves</tissue>
    </source>
</reference>
<dbReference type="InParanoid" id="A0A251TUQ2"/>